<keyword evidence="5" id="KW-1185">Reference proteome</keyword>
<dbReference type="EMBL" id="CM001221">
    <property type="protein sequence ID" value="AES98137.2"/>
    <property type="molecule type" value="Genomic_DNA"/>
</dbReference>
<feature type="region of interest" description="Disordered" evidence="2">
    <location>
        <begin position="230"/>
        <end position="264"/>
    </location>
</feature>
<reference evidence="4" key="3">
    <citation type="submission" date="2015-04" db="UniProtKB">
        <authorList>
            <consortium name="EnsemblPlants"/>
        </authorList>
    </citation>
    <scope>IDENTIFICATION</scope>
    <source>
        <strain evidence="4">cv. Jemalong A17</strain>
    </source>
</reference>
<protein>
    <submittedName>
        <fullName evidence="3 4">Uncharacterized protein</fullName>
    </submittedName>
</protein>
<feature type="coiled-coil region" evidence="1">
    <location>
        <begin position="174"/>
        <end position="222"/>
    </location>
</feature>
<dbReference type="EnsemblPlants" id="AES98137">
    <property type="protein sequence ID" value="AES98137"/>
    <property type="gene ID" value="MTR_5g064800"/>
</dbReference>
<dbReference type="AlphaFoldDB" id="G7KAI3"/>
<sequence>MLLLKYPSIFTLCNFGKNGPSEEEVESASFKMCFIGHGFSNESLAANGNSKPDILIIWSTSKESEQNLRDQNTSLLKKLKEKDKLIEQSKNEAEERAREDCLRAEELECDLVIHQMESKKSQQENAQATKRAKPVSDPHTLRILGRREYEFLVANSENENGKKLLSMWSGRGFLKQSTRRVLSLVAELMSLEEDTEHLRVNLDRAEEEGKLLSVENGILEKENRRLVMKYKERSHTESGGKLTNSSSAKSNKRKSSSKTSSSMAKKVDFDDLDSVSPRQALSPLQSNSVHVKYFEGTDVDVTAIVQKAQRSIVNFKSANTVLLEALSGGPILRVSDVHCTPPFSGFYKLNVDAAGPIEEDSEVAEALVMRKGLEFVKDMCFMNLIAESDASNVVLALNTHQQS</sequence>
<accession>G7KAI3</accession>
<evidence type="ECO:0000313" key="5">
    <source>
        <dbReference type="Proteomes" id="UP000002051"/>
    </source>
</evidence>
<dbReference type="PANTHER" id="PTHR35689">
    <property type="entry name" value="EARLY ENDOSOME ANTIGEN"/>
    <property type="match status" value="1"/>
</dbReference>
<proteinExistence type="predicted"/>
<reference evidence="3 5" key="2">
    <citation type="journal article" date="2014" name="BMC Genomics">
        <title>An improved genome release (version Mt4.0) for the model legume Medicago truncatula.</title>
        <authorList>
            <person name="Tang H."/>
            <person name="Krishnakumar V."/>
            <person name="Bidwell S."/>
            <person name="Rosen B."/>
            <person name="Chan A."/>
            <person name="Zhou S."/>
            <person name="Gentzbittel L."/>
            <person name="Childs K.L."/>
            <person name="Yandell M."/>
            <person name="Gundlach H."/>
            <person name="Mayer K.F."/>
            <person name="Schwartz D.C."/>
            <person name="Town C.D."/>
        </authorList>
    </citation>
    <scope>GENOME REANNOTATION</scope>
    <source>
        <strain evidence="4 5">cv. Jemalong A17</strain>
    </source>
</reference>
<keyword evidence="1" id="KW-0175">Coiled coil</keyword>
<evidence type="ECO:0000313" key="4">
    <source>
        <dbReference type="EnsemblPlants" id="AES98137"/>
    </source>
</evidence>
<feature type="coiled-coil region" evidence="1">
    <location>
        <begin position="72"/>
        <end position="124"/>
    </location>
</feature>
<name>G7KAI3_MEDTR</name>
<reference evidence="3 5" key="1">
    <citation type="journal article" date="2011" name="Nature">
        <title>The Medicago genome provides insight into the evolution of rhizobial symbioses.</title>
        <authorList>
            <person name="Young N.D."/>
            <person name="Debelle F."/>
            <person name="Oldroyd G.E."/>
            <person name="Geurts R."/>
            <person name="Cannon S.B."/>
            <person name="Udvardi M.K."/>
            <person name="Benedito V.A."/>
            <person name="Mayer K.F."/>
            <person name="Gouzy J."/>
            <person name="Schoof H."/>
            <person name="Van de Peer Y."/>
            <person name="Proost S."/>
            <person name="Cook D.R."/>
            <person name="Meyers B.C."/>
            <person name="Spannagl M."/>
            <person name="Cheung F."/>
            <person name="De Mita S."/>
            <person name="Krishnakumar V."/>
            <person name="Gundlach H."/>
            <person name="Zhou S."/>
            <person name="Mudge J."/>
            <person name="Bharti A.K."/>
            <person name="Murray J.D."/>
            <person name="Naoumkina M.A."/>
            <person name="Rosen B."/>
            <person name="Silverstein K.A."/>
            <person name="Tang H."/>
            <person name="Rombauts S."/>
            <person name="Zhao P.X."/>
            <person name="Zhou P."/>
            <person name="Barbe V."/>
            <person name="Bardou P."/>
            <person name="Bechner M."/>
            <person name="Bellec A."/>
            <person name="Berger A."/>
            <person name="Berges H."/>
            <person name="Bidwell S."/>
            <person name="Bisseling T."/>
            <person name="Choisne N."/>
            <person name="Couloux A."/>
            <person name="Denny R."/>
            <person name="Deshpande S."/>
            <person name="Dai X."/>
            <person name="Doyle J.J."/>
            <person name="Dudez A.M."/>
            <person name="Farmer A.D."/>
            <person name="Fouteau S."/>
            <person name="Franken C."/>
            <person name="Gibelin C."/>
            <person name="Gish J."/>
            <person name="Goldstein S."/>
            <person name="Gonzalez A.J."/>
            <person name="Green P.J."/>
            <person name="Hallab A."/>
            <person name="Hartog M."/>
            <person name="Hua A."/>
            <person name="Humphray S.J."/>
            <person name="Jeong D.H."/>
            <person name="Jing Y."/>
            <person name="Jocker A."/>
            <person name="Kenton S.M."/>
            <person name="Kim D.J."/>
            <person name="Klee K."/>
            <person name="Lai H."/>
            <person name="Lang C."/>
            <person name="Lin S."/>
            <person name="Macmil S.L."/>
            <person name="Magdelenat G."/>
            <person name="Matthews L."/>
            <person name="McCorrison J."/>
            <person name="Monaghan E.L."/>
            <person name="Mun J.H."/>
            <person name="Najar F.Z."/>
            <person name="Nicholson C."/>
            <person name="Noirot C."/>
            <person name="O'Bleness M."/>
            <person name="Paule C.R."/>
            <person name="Poulain J."/>
            <person name="Prion F."/>
            <person name="Qin B."/>
            <person name="Qu C."/>
            <person name="Retzel E.F."/>
            <person name="Riddle C."/>
            <person name="Sallet E."/>
            <person name="Samain S."/>
            <person name="Samson N."/>
            <person name="Sanders I."/>
            <person name="Saurat O."/>
            <person name="Scarpelli C."/>
            <person name="Schiex T."/>
            <person name="Segurens B."/>
            <person name="Severin A.J."/>
            <person name="Sherrier D.J."/>
            <person name="Shi R."/>
            <person name="Sims S."/>
            <person name="Singer S.R."/>
            <person name="Sinharoy S."/>
            <person name="Sterck L."/>
            <person name="Viollet A."/>
            <person name="Wang B.B."/>
            <person name="Wang K."/>
            <person name="Wang M."/>
            <person name="Wang X."/>
            <person name="Warfsmann J."/>
            <person name="Weissenbach J."/>
            <person name="White D.D."/>
            <person name="White J.D."/>
            <person name="Wiley G.B."/>
            <person name="Wincker P."/>
            <person name="Xing Y."/>
            <person name="Yang L."/>
            <person name="Yao Z."/>
            <person name="Ying F."/>
            <person name="Zhai J."/>
            <person name="Zhou L."/>
            <person name="Zuber A."/>
            <person name="Denarie J."/>
            <person name="Dixon R.A."/>
            <person name="May G.D."/>
            <person name="Schwartz D.C."/>
            <person name="Rogers J."/>
            <person name="Quetier F."/>
            <person name="Town C.D."/>
            <person name="Roe B.A."/>
        </authorList>
    </citation>
    <scope>NUCLEOTIDE SEQUENCE [LARGE SCALE GENOMIC DNA]</scope>
    <source>
        <strain evidence="3">A17</strain>
        <strain evidence="4 5">cv. Jemalong A17</strain>
    </source>
</reference>
<dbReference type="Proteomes" id="UP000002051">
    <property type="component" value="Chromosome 5"/>
</dbReference>
<evidence type="ECO:0000313" key="3">
    <source>
        <dbReference type="EMBL" id="AES98137.2"/>
    </source>
</evidence>
<dbReference type="PANTHER" id="PTHR35689:SF1">
    <property type="entry name" value="EARLY ENDOSOME ANTIGEN"/>
    <property type="match status" value="1"/>
</dbReference>
<evidence type="ECO:0000256" key="1">
    <source>
        <dbReference type="SAM" id="Coils"/>
    </source>
</evidence>
<gene>
    <name evidence="3" type="ordered locus">MTR_5g064800</name>
</gene>
<accession>A0A0C3XMA1</accession>
<organism evidence="3 5">
    <name type="scientific">Medicago truncatula</name>
    <name type="common">Barrel medic</name>
    <name type="synonym">Medicago tribuloides</name>
    <dbReference type="NCBI Taxonomy" id="3880"/>
    <lineage>
        <taxon>Eukaryota</taxon>
        <taxon>Viridiplantae</taxon>
        <taxon>Streptophyta</taxon>
        <taxon>Embryophyta</taxon>
        <taxon>Tracheophyta</taxon>
        <taxon>Spermatophyta</taxon>
        <taxon>Magnoliopsida</taxon>
        <taxon>eudicotyledons</taxon>
        <taxon>Gunneridae</taxon>
        <taxon>Pentapetalae</taxon>
        <taxon>rosids</taxon>
        <taxon>fabids</taxon>
        <taxon>Fabales</taxon>
        <taxon>Fabaceae</taxon>
        <taxon>Papilionoideae</taxon>
        <taxon>50 kb inversion clade</taxon>
        <taxon>NPAAA clade</taxon>
        <taxon>Hologalegina</taxon>
        <taxon>IRL clade</taxon>
        <taxon>Trifolieae</taxon>
        <taxon>Medicago</taxon>
    </lineage>
</organism>
<evidence type="ECO:0000256" key="2">
    <source>
        <dbReference type="SAM" id="MobiDB-lite"/>
    </source>
</evidence>
<dbReference type="HOGENOM" id="CLU_684028_0_0_1"/>